<dbReference type="AlphaFoldDB" id="V4LTN6"/>
<accession>V4LTN6</accession>
<protein>
    <recommendedName>
        <fullName evidence="3">DUF1985 domain-containing protein</fullName>
    </recommendedName>
</protein>
<evidence type="ECO:0008006" key="3">
    <source>
        <dbReference type="Google" id="ProtNLM"/>
    </source>
</evidence>
<dbReference type="Gramene" id="ESQ43243">
    <property type="protein sequence ID" value="ESQ43243"/>
    <property type="gene ID" value="EUTSA_v10015425mg"/>
</dbReference>
<dbReference type="PANTHER" id="PTHR48449:SF1">
    <property type="entry name" value="DUF1985 DOMAIN-CONTAINING PROTEIN"/>
    <property type="match status" value="1"/>
</dbReference>
<dbReference type="KEGG" id="eus:EUTSA_v10015425mg"/>
<gene>
    <name evidence="1" type="ORF">EUTSA_v10015425mg</name>
</gene>
<sequence>MDLERLHRYPWGLTSFDFLVENINKSSAGLREGKSCTLDGFSLALQIWLMEAIPVLGTMMSTKVKNAPVTIPRCTNWSGFSALSFGDISRR</sequence>
<keyword evidence="2" id="KW-1185">Reference proteome</keyword>
<proteinExistence type="predicted"/>
<evidence type="ECO:0000313" key="1">
    <source>
        <dbReference type="EMBL" id="ESQ43243.1"/>
    </source>
</evidence>
<organism evidence="1 2">
    <name type="scientific">Eutrema salsugineum</name>
    <name type="common">Saltwater cress</name>
    <name type="synonym">Sisymbrium salsugineum</name>
    <dbReference type="NCBI Taxonomy" id="72664"/>
    <lineage>
        <taxon>Eukaryota</taxon>
        <taxon>Viridiplantae</taxon>
        <taxon>Streptophyta</taxon>
        <taxon>Embryophyta</taxon>
        <taxon>Tracheophyta</taxon>
        <taxon>Spermatophyta</taxon>
        <taxon>Magnoliopsida</taxon>
        <taxon>eudicotyledons</taxon>
        <taxon>Gunneridae</taxon>
        <taxon>Pentapetalae</taxon>
        <taxon>rosids</taxon>
        <taxon>malvids</taxon>
        <taxon>Brassicales</taxon>
        <taxon>Brassicaceae</taxon>
        <taxon>Eutremeae</taxon>
        <taxon>Eutrema</taxon>
    </lineage>
</organism>
<name>V4LTN6_EUTSA</name>
<dbReference type="EMBL" id="KI517464">
    <property type="protein sequence ID" value="ESQ43243.1"/>
    <property type="molecule type" value="Genomic_DNA"/>
</dbReference>
<reference evidence="1 2" key="1">
    <citation type="journal article" date="2013" name="Front. Plant Sci.">
        <title>The Reference Genome of the Halophytic Plant Eutrema salsugineum.</title>
        <authorList>
            <person name="Yang R."/>
            <person name="Jarvis D.E."/>
            <person name="Chen H."/>
            <person name="Beilstein M.A."/>
            <person name="Grimwood J."/>
            <person name="Jenkins J."/>
            <person name="Shu S."/>
            <person name="Prochnik S."/>
            <person name="Xin M."/>
            <person name="Ma C."/>
            <person name="Schmutz J."/>
            <person name="Wing R.A."/>
            <person name="Mitchell-Olds T."/>
            <person name="Schumaker K.S."/>
            <person name="Wang X."/>
        </authorList>
    </citation>
    <scope>NUCLEOTIDE SEQUENCE [LARGE SCALE GENOMIC DNA]</scope>
</reference>
<dbReference type="PANTHER" id="PTHR48449">
    <property type="entry name" value="DUF1985 DOMAIN-CONTAINING PROTEIN"/>
    <property type="match status" value="1"/>
</dbReference>
<dbReference type="Proteomes" id="UP000030689">
    <property type="component" value="Unassembled WGS sequence"/>
</dbReference>
<evidence type="ECO:0000313" key="2">
    <source>
        <dbReference type="Proteomes" id="UP000030689"/>
    </source>
</evidence>